<dbReference type="PROSITE" id="PS50893">
    <property type="entry name" value="ABC_TRANSPORTER_2"/>
    <property type="match status" value="1"/>
</dbReference>
<dbReference type="InterPro" id="IPR003593">
    <property type="entry name" value="AAA+_ATPase"/>
</dbReference>
<reference evidence="7" key="1">
    <citation type="submission" date="2016-11" db="EMBL/GenBank/DDBJ databases">
        <authorList>
            <person name="Varghese N."/>
            <person name="Submissions S."/>
        </authorList>
    </citation>
    <scope>NUCLEOTIDE SEQUENCE [LARGE SCALE GENOMIC DNA]</scope>
    <source>
        <strain evidence="7">313</strain>
    </source>
</reference>
<accession>A0A1N6ERR7</accession>
<dbReference type="InterPro" id="IPR027417">
    <property type="entry name" value="P-loop_NTPase"/>
</dbReference>
<organism evidence="6 7">
    <name type="scientific">Carnobacterium alterfunditum</name>
    <dbReference type="NCBI Taxonomy" id="28230"/>
    <lineage>
        <taxon>Bacteria</taxon>
        <taxon>Bacillati</taxon>
        <taxon>Bacillota</taxon>
        <taxon>Bacilli</taxon>
        <taxon>Lactobacillales</taxon>
        <taxon>Carnobacteriaceae</taxon>
        <taxon>Carnobacterium</taxon>
    </lineage>
</organism>
<evidence type="ECO:0000256" key="1">
    <source>
        <dbReference type="ARBA" id="ARBA00005417"/>
    </source>
</evidence>
<dbReference type="EMBL" id="FSRN01000001">
    <property type="protein sequence ID" value="SIN85623.1"/>
    <property type="molecule type" value="Genomic_DNA"/>
</dbReference>
<dbReference type="GO" id="GO:0005524">
    <property type="term" value="F:ATP binding"/>
    <property type="evidence" value="ECO:0007669"/>
    <property type="project" value="UniProtKB-KW"/>
</dbReference>
<dbReference type="OrthoDB" id="9804819at2"/>
<dbReference type="Gene3D" id="3.40.50.300">
    <property type="entry name" value="P-loop containing nucleotide triphosphate hydrolases"/>
    <property type="match status" value="1"/>
</dbReference>
<feature type="domain" description="ABC transporter" evidence="5">
    <location>
        <begin position="3"/>
        <end position="231"/>
    </location>
</feature>
<dbReference type="InterPro" id="IPR003439">
    <property type="entry name" value="ABC_transporter-like_ATP-bd"/>
</dbReference>
<dbReference type="Proteomes" id="UP000184758">
    <property type="component" value="Unassembled WGS sequence"/>
</dbReference>
<evidence type="ECO:0000256" key="2">
    <source>
        <dbReference type="ARBA" id="ARBA00022448"/>
    </source>
</evidence>
<protein>
    <submittedName>
        <fullName evidence="6">ABC-2 type transport system ATP-binding protein</fullName>
    </submittedName>
</protein>
<comment type="similarity">
    <text evidence="1">Belongs to the ABC transporter superfamily.</text>
</comment>
<dbReference type="SMART" id="SM00382">
    <property type="entry name" value="AAA"/>
    <property type="match status" value="1"/>
</dbReference>
<dbReference type="SUPFAM" id="SSF52540">
    <property type="entry name" value="P-loop containing nucleoside triphosphate hydrolases"/>
    <property type="match status" value="1"/>
</dbReference>
<dbReference type="PANTHER" id="PTHR43335:SF4">
    <property type="entry name" value="ABC TRANSPORTER, ATP-BINDING PROTEIN"/>
    <property type="match status" value="1"/>
</dbReference>
<keyword evidence="4 6" id="KW-0067">ATP-binding</keyword>
<dbReference type="AlphaFoldDB" id="A0A1N6ERR7"/>
<dbReference type="Pfam" id="PF00005">
    <property type="entry name" value="ABC_tran"/>
    <property type="match status" value="1"/>
</dbReference>
<dbReference type="PANTHER" id="PTHR43335">
    <property type="entry name" value="ABC TRANSPORTER, ATP-BINDING PROTEIN"/>
    <property type="match status" value="1"/>
</dbReference>
<keyword evidence="2" id="KW-0813">Transport</keyword>
<evidence type="ECO:0000256" key="3">
    <source>
        <dbReference type="ARBA" id="ARBA00022741"/>
    </source>
</evidence>
<evidence type="ECO:0000313" key="6">
    <source>
        <dbReference type="EMBL" id="SIN85623.1"/>
    </source>
</evidence>
<evidence type="ECO:0000313" key="7">
    <source>
        <dbReference type="Proteomes" id="UP000184758"/>
    </source>
</evidence>
<keyword evidence="3" id="KW-0547">Nucleotide-binding</keyword>
<dbReference type="GO" id="GO:0016887">
    <property type="term" value="F:ATP hydrolysis activity"/>
    <property type="evidence" value="ECO:0007669"/>
    <property type="project" value="InterPro"/>
</dbReference>
<dbReference type="CDD" id="cd03230">
    <property type="entry name" value="ABC_DR_subfamily_A"/>
    <property type="match status" value="1"/>
</dbReference>
<name>A0A1N6ERR7_9LACT</name>
<evidence type="ECO:0000256" key="4">
    <source>
        <dbReference type="ARBA" id="ARBA00022840"/>
    </source>
</evidence>
<sequence>MIVEIKGVSKKFGDQEVLRDIHLSIPEHSVFGFIGANGAGKTTLMKCMVGLLPTSAGTITIANEPVIFGGTKSNEQVGYLPDVPEFYPFYNARGYLELCAVITGLPKKEWQSRIDELLDLVGLEDTSALIGSYSRGMKQRLGIAQALLNRPKLLICDEPTSALDPAGRSKILSILEEVKQETTVFFSTHILSDAEQICDSVAMLHEGTIIFQDQLQTLQQKFDDYFVYTFTVAASEAQERLIKLPFLMEVKDNQLFVRLQNDQEKLVMMREIVAQGLILQSLHPQSRQLEQLVLEVLS</sequence>
<dbReference type="STRING" id="28230.SAMN05878443_0155"/>
<evidence type="ECO:0000259" key="5">
    <source>
        <dbReference type="PROSITE" id="PS50893"/>
    </source>
</evidence>
<dbReference type="eggNOG" id="COG1131">
    <property type="taxonomic scope" value="Bacteria"/>
</dbReference>
<gene>
    <name evidence="6" type="ORF">SAMN05878443_0155</name>
</gene>
<keyword evidence="7" id="KW-1185">Reference proteome</keyword>
<proteinExistence type="inferred from homology"/>